<evidence type="ECO:0000313" key="8">
    <source>
        <dbReference type="EMBL" id="KIG19197.1"/>
    </source>
</evidence>
<dbReference type="InterPro" id="IPR003593">
    <property type="entry name" value="AAA+_ATPase"/>
</dbReference>
<dbReference type="RefSeq" id="WP_052546358.1">
    <property type="nucleotide sequence ID" value="NZ_JMCC02000004.1"/>
</dbReference>
<evidence type="ECO:0000259" key="6">
    <source>
        <dbReference type="PROSITE" id="PS50045"/>
    </source>
</evidence>
<keyword evidence="4" id="KW-0804">Transcription</keyword>
<dbReference type="SUPFAM" id="SSF52540">
    <property type="entry name" value="P-loop containing nucleoside triphosphate hydrolases"/>
    <property type="match status" value="1"/>
</dbReference>
<name>A0A0C2DHR6_9BACT</name>
<dbReference type="Gene3D" id="1.10.10.60">
    <property type="entry name" value="Homeodomain-like"/>
    <property type="match status" value="1"/>
</dbReference>
<dbReference type="GO" id="GO:0006355">
    <property type="term" value="P:regulation of DNA-templated transcription"/>
    <property type="evidence" value="ECO:0007669"/>
    <property type="project" value="InterPro"/>
</dbReference>
<comment type="caution">
    <text evidence="8">The sequence shown here is derived from an EMBL/GenBank/DDBJ whole genome shotgun (WGS) entry which is preliminary data.</text>
</comment>
<dbReference type="SMART" id="SM00382">
    <property type="entry name" value="AAA"/>
    <property type="match status" value="1"/>
</dbReference>
<dbReference type="Gene3D" id="1.10.8.60">
    <property type="match status" value="1"/>
</dbReference>
<dbReference type="Pfam" id="PF00072">
    <property type="entry name" value="Response_reg"/>
    <property type="match status" value="1"/>
</dbReference>
<evidence type="ECO:0000256" key="2">
    <source>
        <dbReference type="ARBA" id="ARBA00022840"/>
    </source>
</evidence>
<evidence type="ECO:0000256" key="3">
    <source>
        <dbReference type="ARBA" id="ARBA00023015"/>
    </source>
</evidence>
<dbReference type="SUPFAM" id="SSF52172">
    <property type="entry name" value="CheY-like"/>
    <property type="match status" value="1"/>
</dbReference>
<keyword evidence="1" id="KW-0547">Nucleotide-binding</keyword>
<dbReference type="InterPro" id="IPR025944">
    <property type="entry name" value="Sigma_54_int_dom_CS"/>
</dbReference>
<dbReference type="AlphaFoldDB" id="A0A0C2DHR6"/>
<dbReference type="PRINTS" id="PR01590">
    <property type="entry name" value="HTHFIS"/>
</dbReference>
<dbReference type="EMBL" id="JMCC02000004">
    <property type="protein sequence ID" value="KIG19197.1"/>
    <property type="molecule type" value="Genomic_DNA"/>
</dbReference>
<evidence type="ECO:0000256" key="5">
    <source>
        <dbReference type="PROSITE-ProRule" id="PRU00169"/>
    </source>
</evidence>
<dbReference type="SMART" id="SM00448">
    <property type="entry name" value="REC"/>
    <property type="match status" value="1"/>
</dbReference>
<dbReference type="InterPro" id="IPR027417">
    <property type="entry name" value="P-loop_NTPase"/>
</dbReference>
<feature type="modified residue" description="4-aspartylphosphate" evidence="5">
    <location>
        <position position="53"/>
    </location>
</feature>
<keyword evidence="3" id="KW-0805">Transcription regulation</keyword>
<proteinExistence type="predicted"/>
<dbReference type="GO" id="GO:0000160">
    <property type="term" value="P:phosphorelay signal transduction system"/>
    <property type="evidence" value="ECO:0007669"/>
    <property type="project" value="InterPro"/>
</dbReference>
<protein>
    <submittedName>
        <fullName evidence="8">Response regulator of zinc sigma-54-dependent two-component system</fullName>
    </submittedName>
</protein>
<dbReference type="SUPFAM" id="SSF46689">
    <property type="entry name" value="Homeodomain-like"/>
    <property type="match status" value="1"/>
</dbReference>
<dbReference type="PROSITE" id="PS50045">
    <property type="entry name" value="SIGMA54_INTERACT_4"/>
    <property type="match status" value="1"/>
</dbReference>
<evidence type="ECO:0000259" key="7">
    <source>
        <dbReference type="PROSITE" id="PS50110"/>
    </source>
</evidence>
<organism evidence="8 9">
    <name type="scientific">Enhygromyxa salina</name>
    <dbReference type="NCBI Taxonomy" id="215803"/>
    <lineage>
        <taxon>Bacteria</taxon>
        <taxon>Pseudomonadati</taxon>
        <taxon>Myxococcota</taxon>
        <taxon>Polyangia</taxon>
        <taxon>Nannocystales</taxon>
        <taxon>Nannocystaceae</taxon>
        <taxon>Enhygromyxa</taxon>
    </lineage>
</organism>
<dbReference type="Pfam" id="PF00158">
    <property type="entry name" value="Sigma54_activat"/>
    <property type="match status" value="1"/>
</dbReference>
<dbReference type="InterPro" id="IPR058031">
    <property type="entry name" value="AAA_lid_NorR"/>
</dbReference>
<dbReference type="PANTHER" id="PTHR32071">
    <property type="entry name" value="TRANSCRIPTIONAL REGULATORY PROTEIN"/>
    <property type="match status" value="1"/>
</dbReference>
<dbReference type="Gene3D" id="3.40.50.2300">
    <property type="match status" value="1"/>
</dbReference>
<dbReference type="InterPro" id="IPR009057">
    <property type="entry name" value="Homeodomain-like_sf"/>
</dbReference>
<dbReference type="Proteomes" id="UP000031599">
    <property type="component" value="Unassembled WGS sequence"/>
</dbReference>
<dbReference type="Gene3D" id="3.40.50.300">
    <property type="entry name" value="P-loop containing nucleotide triphosphate hydrolases"/>
    <property type="match status" value="1"/>
</dbReference>
<dbReference type="InterPro" id="IPR025662">
    <property type="entry name" value="Sigma_54_int_dom_ATP-bd_1"/>
</dbReference>
<dbReference type="PROSITE" id="PS50110">
    <property type="entry name" value="RESPONSE_REGULATORY"/>
    <property type="match status" value="1"/>
</dbReference>
<dbReference type="Pfam" id="PF02954">
    <property type="entry name" value="HTH_8"/>
    <property type="match status" value="1"/>
</dbReference>
<dbReference type="InterPro" id="IPR011006">
    <property type="entry name" value="CheY-like_superfamily"/>
</dbReference>
<dbReference type="CDD" id="cd00009">
    <property type="entry name" value="AAA"/>
    <property type="match status" value="1"/>
</dbReference>
<accession>A0A0C2DHR6</accession>
<dbReference type="Pfam" id="PF25601">
    <property type="entry name" value="AAA_lid_14"/>
    <property type="match status" value="1"/>
</dbReference>
<dbReference type="CDD" id="cd00156">
    <property type="entry name" value="REC"/>
    <property type="match status" value="1"/>
</dbReference>
<evidence type="ECO:0000256" key="1">
    <source>
        <dbReference type="ARBA" id="ARBA00022741"/>
    </source>
</evidence>
<keyword evidence="5" id="KW-0597">Phosphoprotein</keyword>
<evidence type="ECO:0000256" key="4">
    <source>
        <dbReference type="ARBA" id="ARBA00023163"/>
    </source>
</evidence>
<dbReference type="InterPro" id="IPR002197">
    <property type="entry name" value="HTH_Fis"/>
</dbReference>
<dbReference type="InterPro" id="IPR001789">
    <property type="entry name" value="Sig_transdc_resp-reg_receiver"/>
</dbReference>
<dbReference type="FunFam" id="3.40.50.300:FF:000006">
    <property type="entry name" value="DNA-binding transcriptional regulator NtrC"/>
    <property type="match status" value="1"/>
</dbReference>
<dbReference type="PROSITE" id="PS00675">
    <property type="entry name" value="SIGMA54_INTERACT_1"/>
    <property type="match status" value="1"/>
</dbReference>
<keyword evidence="2" id="KW-0067">ATP-binding</keyword>
<dbReference type="GO" id="GO:0043565">
    <property type="term" value="F:sequence-specific DNA binding"/>
    <property type="evidence" value="ECO:0007669"/>
    <property type="project" value="InterPro"/>
</dbReference>
<evidence type="ECO:0000313" key="9">
    <source>
        <dbReference type="Proteomes" id="UP000031599"/>
    </source>
</evidence>
<gene>
    <name evidence="8" type="ORF">DB30_04662</name>
</gene>
<reference evidence="8 9" key="1">
    <citation type="submission" date="2014-12" db="EMBL/GenBank/DDBJ databases">
        <title>Genome assembly of Enhygromyxa salina DSM 15201.</title>
        <authorList>
            <person name="Sharma G."/>
            <person name="Subramanian S."/>
        </authorList>
    </citation>
    <scope>NUCLEOTIDE SEQUENCE [LARGE SCALE GENOMIC DNA]</scope>
    <source>
        <strain evidence="8 9">DSM 15201</strain>
    </source>
</reference>
<feature type="domain" description="Sigma-54 factor interaction" evidence="6">
    <location>
        <begin position="141"/>
        <end position="370"/>
    </location>
</feature>
<feature type="domain" description="Response regulatory" evidence="7">
    <location>
        <begin position="4"/>
        <end position="118"/>
    </location>
</feature>
<dbReference type="GO" id="GO:0005524">
    <property type="term" value="F:ATP binding"/>
    <property type="evidence" value="ECO:0007669"/>
    <property type="project" value="UniProtKB-KW"/>
</dbReference>
<sequence length="468" mass="51502">MKSRILVVDDDVEPRERLCASLTRLGHEAHAANSGEQALALLQSQSFDALITDVHTGELTGLELCARVREGWPDIPTIVLTERPDAQTVVAALRAGAFDFVTKPVDMDSVSSRLARALQRVGLAREVCQMRSTLSPTGTTLIGDSPALAATQSLVARIADTDVPVLVTGESGVGKELVARELHRQSRRESEPFVAVNCAAIPSQLLESELFGHVRGAFTGANRARDGLFVEAGGGTLFLDEIGELPIETQPKLLRALQERQVRAVGSDRSAGFHARVVTATNVDLETQIGLGRFREDLFYRINVVNVHIPPLRSRGRDVLLLAQYFLDRAATRSGRQIEGISVSVAAKLLAYDWPGNVRELENCIERAVALARYDELTVADLPERISRYELGEQLDEQLPDPPVPKEWITLSELEGRYIREVVRAVKGNKSRAAEILGLARRTLYRRLDRLNGDTSKSDFRPKLQEGP</sequence>
<dbReference type="PROSITE" id="PS00688">
    <property type="entry name" value="SIGMA54_INTERACT_3"/>
    <property type="match status" value="1"/>
</dbReference>
<dbReference type="InterPro" id="IPR002078">
    <property type="entry name" value="Sigma_54_int"/>
</dbReference>